<reference evidence="1" key="1">
    <citation type="submission" date="2014-09" db="EMBL/GenBank/DDBJ databases">
        <authorList>
            <person name="Magalhaes I.L.F."/>
            <person name="Oliveira U."/>
            <person name="Santos F.R."/>
            <person name="Vidigal T.H.D.A."/>
            <person name="Brescovit A.D."/>
            <person name="Santos A.J."/>
        </authorList>
    </citation>
    <scope>NUCLEOTIDE SEQUENCE</scope>
    <source>
        <tissue evidence="1">Shoot tissue taken approximately 20 cm above the soil surface</tissue>
    </source>
</reference>
<dbReference type="AlphaFoldDB" id="A0A0A9DVH9"/>
<accession>A0A0A9DVH9</accession>
<dbReference type="EMBL" id="GBRH01207202">
    <property type="protein sequence ID" value="JAD90693.1"/>
    <property type="molecule type" value="Transcribed_RNA"/>
</dbReference>
<reference evidence="1" key="2">
    <citation type="journal article" date="2015" name="Data Brief">
        <title>Shoot transcriptome of the giant reed, Arundo donax.</title>
        <authorList>
            <person name="Barrero R.A."/>
            <person name="Guerrero F.D."/>
            <person name="Moolhuijzen P."/>
            <person name="Goolsby J.A."/>
            <person name="Tidwell J."/>
            <person name="Bellgard S.E."/>
            <person name="Bellgard M.I."/>
        </authorList>
    </citation>
    <scope>NUCLEOTIDE SEQUENCE</scope>
    <source>
        <tissue evidence="1">Shoot tissue taken approximately 20 cm above the soil surface</tissue>
    </source>
</reference>
<sequence>MKRKRQSRFSVYARSSTASYLFLWLIWNQLLLSIRAGKPIKAMQTTRVLILMVFPQMSYLRTKRPMICTMKGRNMRIN</sequence>
<proteinExistence type="predicted"/>
<evidence type="ECO:0000313" key="1">
    <source>
        <dbReference type="EMBL" id="JAD90693.1"/>
    </source>
</evidence>
<protein>
    <submittedName>
        <fullName evidence="1">Uncharacterized protein</fullName>
    </submittedName>
</protein>
<organism evidence="1">
    <name type="scientific">Arundo donax</name>
    <name type="common">Giant reed</name>
    <name type="synonym">Donax arundinaceus</name>
    <dbReference type="NCBI Taxonomy" id="35708"/>
    <lineage>
        <taxon>Eukaryota</taxon>
        <taxon>Viridiplantae</taxon>
        <taxon>Streptophyta</taxon>
        <taxon>Embryophyta</taxon>
        <taxon>Tracheophyta</taxon>
        <taxon>Spermatophyta</taxon>
        <taxon>Magnoliopsida</taxon>
        <taxon>Liliopsida</taxon>
        <taxon>Poales</taxon>
        <taxon>Poaceae</taxon>
        <taxon>PACMAD clade</taxon>
        <taxon>Arundinoideae</taxon>
        <taxon>Arundineae</taxon>
        <taxon>Arundo</taxon>
    </lineage>
</organism>
<name>A0A0A9DVH9_ARUDO</name>